<proteinExistence type="inferred from homology"/>
<dbReference type="InterPro" id="IPR002068">
    <property type="entry name" value="A-crystallin/Hsp20_dom"/>
</dbReference>
<comment type="similarity">
    <text evidence="1 2">Belongs to the small heat shock protein (HSP20) family.</text>
</comment>
<dbReference type="PROSITE" id="PS01031">
    <property type="entry name" value="SHSP"/>
    <property type="match status" value="1"/>
</dbReference>
<protein>
    <submittedName>
        <fullName evidence="4">Hsp20/alpha crystallin family protein</fullName>
    </submittedName>
</protein>
<dbReference type="InterPro" id="IPR008978">
    <property type="entry name" value="HSP20-like_chaperone"/>
</dbReference>
<organism evidence="4 5">
    <name type="scientific">Candidatus Manganitrophus noduliformans</name>
    <dbReference type="NCBI Taxonomy" id="2606439"/>
    <lineage>
        <taxon>Bacteria</taxon>
        <taxon>Pseudomonadati</taxon>
        <taxon>Nitrospirota</taxon>
        <taxon>Nitrospiria</taxon>
        <taxon>Candidatus Troglogloeales</taxon>
        <taxon>Candidatus Manganitrophaceae</taxon>
        <taxon>Candidatus Manganitrophus</taxon>
    </lineage>
</organism>
<reference evidence="4 5" key="1">
    <citation type="journal article" date="2020" name="Nature">
        <title>Bacterial chemolithoautotrophy via manganese oxidation.</title>
        <authorList>
            <person name="Yu H."/>
            <person name="Leadbetter J.R."/>
        </authorList>
    </citation>
    <scope>NUCLEOTIDE SEQUENCE [LARGE SCALE GENOMIC DNA]</scope>
    <source>
        <strain evidence="4 5">Mn-1</strain>
    </source>
</reference>
<dbReference type="CDD" id="cd06464">
    <property type="entry name" value="ACD_sHsps-like"/>
    <property type="match status" value="1"/>
</dbReference>
<dbReference type="PANTHER" id="PTHR11527">
    <property type="entry name" value="HEAT-SHOCK PROTEIN 20 FAMILY MEMBER"/>
    <property type="match status" value="1"/>
</dbReference>
<dbReference type="AlphaFoldDB" id="A0A7X6DUZ6"/>
<accession>A0A7X6DUZ6</accession>
<dbReference type="RefSeq" id="WP_168063615.1">
    <property type="nucleotide sequence ID" value="NZ_VTOW01000009.1"/>
</dbReference>
<dbReference type="Pfam" id="PF00011">
    <property type="entry name" value="HSP20"/>
    <property type="match status" value="1"/>
</dbReference>
<evidence type="ECO:0000256" key="2">
    <source>
        <dbReference type="RuleBase" id="RU003616"/>
    </source>
</evidence>
<evidence type="ECO:0000313" key="5">
    <source>
        <dbReference type="Proteomes" id="UP000534783"/>
    </source>
</evidence>
<feature type="domain" description="SHSP" evidence="3">
    <location>
        <begin position="29"/>
        <end position="139"/>
    </location>
</feature>
<dbReference type="EMBL" id="VTOW01000009">
    <property type="protein sequence ID" value="NKE73654.1"/>
    <property type="molecule type" value="Genomic_DNA"/>
</dbReference>
<dbReference type="SUPFAM" id="SSF49764">
    <property type="entry name" value="HSP20-like chaperones"/>
    <property type="match status" value="1"/>
</dbReference>
<sequence>MAMTSLIMKPFSDLAEITNSLFQSVQDEQAAVTWSPPVDVYEDENQLTIVADLPGVDSKSIEMRIQGDMLWFRCERKPSYDEKAQLFCAERASGPFLRTIVLPAYVNTEAVKAHCENGVLTITLPKKAEAKPRQIAIEG</sequence>
<comment type="caution">
    <text evidence="4">The sequence shown here is derived from an EMBL/GenBank/DDBJ whole genome shotgun (WGS) entry which is preliminary data.</text>
</comment>
<keyword evidence="5" id="KW-1185">Reference proteome</keyword>
<dbReference type="Gene3D" id="2.60.40.790">
    <property type="match status" value="1"/>
</dbReference>
<dbReference type="Proteomes" id="UP000534783">
    <property type="component" value="Unassembled WGS sequence"/>
</dbReference>
<dbReference type="InterPro" id="IPR031107">
    <property type="entry name" value="Small_HSP"/>
</dbReference>
<name>A0A7X6DUZ6_9BACT</name>
<evidence type="ECO:0000259" key="3">
    <source>
        <dbReference type="PROSITE" id="PS01031"/>
    </source>
</evidence>
<gene>
    <name evidence="4" type="ORF">MNODULE_23135</name>
</gene>
<evidence type="ECO:0000313" key="4">
    <source>
        <dbReference type="EMBL" id="NKE73654.1"/>
    </source>
</evidence>
<evidence type="ECO:0000256" key="1">
    <source>
        <dbReference type="PROSITE-ProRule" id="PRU00285"/>
    </source>
</evidence>